<proteinExistence type="predicted"/>
<gene>
    <name evidence="1" type="ORF">AVEN_103987_1</name>
    <name evidence="2" type="ORF">AVEN_70390_1</name>
</gene>
<dbReference type="EMBL" id="BGPR01082644">
    <property type="protein sequence ID" value="GBL88011.1"/>
    <property type="molecule type" value="Genomic_DNA"/>
</dbReference>
<name>A0A4Y2B6J7_ARAVE</name>
<evidence type="ECO:0000313" key="1">
    <source>
        <dbReference type="EMBL" id="GBL88011.1"/>
    </source>
</evidence>
<accession>A0A4Y2B6J7</accession>
<sequence>MDSLSRRYISNGLAVNLAKYATNSLNSPVPVNDVKKYVKSILHSKWQSQWDHKDTNKLHSIKRLIACWPSLPIRKLDAFLTTLRVGHTRFTHRHMLLGEPAPLCTACQSQMIVLHILFECPQLLPLFLYRS</sequence>
<dbReference type="Proteomes" id="UP000499080">
    <property type="component" value="Unassembled WGS sequence"/>
</dbReference>
<keyword evidence="3" id="KW-1185">Reference proteome</keyword>
<protein>
    <recommendedName>
        <fullName evidence="4">Reverse transcriptase zinc-binding domain-containing protein</fullName>
    </recommendedName>
</protein>
<evidence type="ECO:0008006" key="4">
    <source>
        <dbReference type="Google" id="ProtNLM"/>
    </source>
</evidence>
<evidence type="ECO:0000313" key="3">
    <source>
        <dbReference type="Proteomes" id="UP000499080"/>
    </source>
</evidence>
<reference evidence="1 3" key="1">
    <citation type="journal article" date="2019" name="Sci. Rep.">
        <title>Orb-weaving spider Araneus ventricosus genome elucidates the spidroin gene catalogue.</title>
        <authorList>
            <person name="Kono N."/>
            <person name="Nakamura H."/>
            <person name="Ohtoshi R."/>
            <person name="Moran D.A.P."/>
            <person name="Shinohara A."/>
            <person name="Yoshida Y."/>
            <person name="Fujiwara M."/>
            <person name="Mori M."/>
            <person name="Tomita M."/>
            <person name="Arakawa K."/>
        </authorList>
    </citation>
    <scope>NUCLEOTIDE SEQUENCE [LARGE SCALE GENOMIC DNA]</scope>
</reference>
<comment type="caution">
    <text evidence="1">The sequence shown here is derived from an EMBL/GenBank/DDBJ whole genome shotgun (WGS) entry which is preliminary data.</text>
</comment>
<organism evidence="1 3">
    <name type="scientific">Araneus ventricosus</name>
    <name type="common">Orbweaver spider</name>
    <name type="synonym">Epeira ventricosa</name>
    <dbReference type="NCBI Taxonomy" id="182803"/>
    <lineage>
        <taxon>Eukaryota</taxon>
        <taxon>Metazoa</taxon>
        <taxon>Ecdysozoa</taxon>
        <taxon>Arthropoda</taxon>
        <taxon>Chelicerata</taxon>
        <taxon>Arachnida</taxon>
        <taxon>Araneae</taxon>
        <taxon>Araneomorphae</taxon>
        <taxon>Entelegynae</taxon>
        <taxon>Araneoidea</taxon>
        <taxon>Araneidae</taxon>
        <taxon>Araneus</taxon>
    </lineage>
</organism>
<dbReference type="EMBL" id="BGPR01082650">
    <property type="protein sequence ID" value="GBL88038.1"/>
    <property type="molecule type" value="Genomic_DNA"/>
</dbReference>
<dbReference type="AlphaFoldDB" id="A0A4Y2B6J7"/>
<evidence type="ECO:0000313" key="2">
    <source>
        <dbReference type="EMBL" id="GBL88038.1"/>
    </source>
</evidence>